<dbReference type="AlphaFoldDB" id="A0A8T5UPD3"/>
<organism evidence="2 3">
    <name type="scientific">Methanobacterium spitsbergense</name>
    <dbReference type="NCBI Taxonomy" id="2874285"/>
    <lineage>
        <taxon>Archaea</taxon>
        <taxon>Methanobacteriati</taxon>
        <taxon>Methanobacteriota</taxon>
        <taxon>Methanomada group</taxon>
        <taxon>Methanobacteria</taxon>
        <taxon>Methanobacteriales</taxon>
        <taxon>Methanobacteriaceae</taxon>
        <taxon>Methanobacterium</taxon>
    </lineage>
</organism>
<comment type="similarity">
    <text evidence="1">Belongs to the UPF0305 family.</text>
</comment>
<keyword evidence="3" id="KW-1185">Reference proteome</keyword>
<accession>A0A8T5UPD3</accession>
<sequence length="175" mass="20699">MLEKFEILDLEKLSRNQLRDIVKAEAKNIHMKDIMLAAAFLREDAKYMPKSYREDYIERFSKAFFLRIKELKEDKNDYCGYVDVEKLQEFLKVLNQQNIDAEGNNERCFVRIARIIATYTTFVREEPIHPIGTRFPGGFVLHSENGIYFCPVKKRQLKNPNALCRFCVSEQQLLH</sequence>
<comment type="caution">
    <text evidence="2">The sequence shown here is derived from an EMBL/GenBank/DDBJ whole genome shotgun (WGS) entry which is preliminary data.</text>
</comment>
<evidence type="ECO:0000313" key="2">
    <source>
        <dbReference type="EMBL" id="MBZ2165852.1"/>
    </source>
</evidence>
<dbReference type="InterPro" id="IPR019215">
    <property type="entry name" value="DUF2115"/>
</dbReference>
<dbReference type="Pfam" id="PF09888">
    <property type="entry name" value="DUF2115"/>
    <property type="match status" value="1"/>
</dbReference>
<dbReference type="EMBL" id="JAIOUQ010000007">
    <property type="protein sequence ID" value="MBZ2165852.1"/>
    <property type="molecule type" value="Genomic_DNA"/>
</dbReference>
<gene>
    <name evidence="2" type="ORF">K8N75_07355</name>
</gene>
<dbReference type="Proteomes" id="UP000825933">
    <property type="component" value="Unassembled WGS sequence"/>
</dbReference>
<evidence type="ECO:0000313" key="3">
    <source>
        <dbReference type="Proteomes" id="UP000825933"/>
    </source>
</evidence>
<name>A0A8T5UPD3_9EURY</name>
<dbReference type="HAMAP" id="MF_00763">
    <property type="entry name" value="UPF0305"/>
    <property type="match status" value="1"/>
</dbReference>
<protein>
    <recommendedName>
        <fullName evidence="1">UPF0305 protein K8N75_07355</fullName>
    </recommendedName>
</protein>
<dbReference type="RefSeq" id="WP_048190163.1">
    <property type="nucleotide sequence ID" value="NZ_JAIOUQ010000007.1"/>
</dbReference>
<proteinExistence type="inferred from homology"/>
<reference evidence="3" key="1">
    <citation type="journal article" date="2022" name="Microbiol. Resour. Announc.">
        <title>Draft Genome Sequence of a Methanogenic Archaeon from West Spitsbergen Permafrost.</title>
        <authorList>
            <person name="Trubitsyn V."/>
            <person name="Rivkina E."/>
            <person name="Shcherbakova V."/>
        </authorList>
    </citation>
    <scope>NUCLEOTIDE SEQUENCE [LARGE SCALE GENOMIC DNA]</scope>
    <source>
        <strain evidence="3">VT</strain>
    </source>
</reference>
<evidence type="ECO:0000256" key="1">
    <source>
        <dbReference type="HAMAP-Rule" id="MF_00763"/>
    </source>
</evidence>